<dbReference type="CDD" id="cd06530">
    <property type="entry name" value="S26_SPase_I"/>
    <property type="match status" value="1"/>
</dbReference>
<keyword evidence="6" id="KW-0472">Membrane</keyword>
<dbReference type="InterPro" id="IPR019533">
    <property type="entry name" value="Peptidase_S26"/>
</dbReference>
<evidence type="ECO:0000256" key="2">
    <source>
        <dbReference type="ARBA" id="ARBA00004401"/>
    </source>
</evidence>
<dbReference type="Pfam" id="PF10502">
    <property type="entry name" value="Peptidase_S26"/>
    <property type="match status" value="1"/>
</dbReference>
<dbReference type="Gene3D" id="2.10.109.10">
    <property type="entry name" value="Umud Fragment, subunit A"/>
    <property type="match status" value="1"/>
</dbReference>
<feature type="domain" description="Peptidase S26" evidence="8">
    <location>
        <begin position="53"/>
        <end position="242"/>
    </location>
</feature>
<keyword evidence="5 6" id="KW-0378">Hydrolase</keyword>
<evidence type="ECO:0000256" key="7">
    <source>
        <dbReference type="SAM" id="MobiDB-lite"/>
    </source>
</evidence>
<feature type="region of interest" description="Disordered" evidence="7">
    <location>
        <begin position="1"/>
        <end position="40"/>
    </location>
</feature>
<comment type="similarity">
    <text evidence="3 6">Belongs to the peptidase S26 family.</text>
</comment>
<evidence type="ECO:0000256" key="4">
    <source>
        <dbReference type="ARBA" id="ARBA00013208"/>
    </source>
</evidence>
<evidence type="ECO:0000256" key="5">
    <source>
        <dbReference type="ARBA" id="ARBA00022801"/>
    </source>
</evidence>
<reference evidence="10" key="1">
    <citation type="journal article" date="2019" name="Int. J. Syst. Evol. Microbiol.">
        <title>The Global Catalogue of Microorganisms (GCM) 10K type strain sequencing project: providing services to taxonomists for standard genome sequencing and annotation.</title>
        <authorList>
            <consortium name="The Broad Institute Genomics Platform"/>
            <consortium name="The Broad Institute Genome Sequencing Center for Infectious Disease"/>
            <person name="Wu L."/>
            <person name="Ma J."/>
        </authorList>
    </citation>
    <scope>NUCLEOTIDE SEQUENCE [LARGE SCALE GENOMIC DNA]</scope>
    <source>
        <strain evidence="10">JCM 11483</strain>
    </source>
</reference>
<dbReference type="PANTHER" id="PTHR43390:SF1">
    <property type="entry name" value="CHLOROPLAST PROCESSING PEPTIDASE"/>
    <property type="match status" value="1"/>
</dbReference>
<protein>
    <recommendedName>
        <fullName evidence="4 6">Signal peptidase I</fullName>
        <ecNumber evidence="4 6">3.4.21.89</ecNumber>
    </recommendedName>
</protein>
<dbReference type="RefSeq" id="WP_344721861.1">
    <property type="nucleotide sequence ID" value="NZ_BAAAYG010000014.1"/>
</dbReference>
<dbReference type="EC" id="3.4.21.89" evidence="4 6"/>
<name>A0ABP6REV6_9MICC</name>
<dbReference type="InterPro" id="IPR019758">
    <property type="entry name" value="Pept_S26A_signal_pept_1_CS"/>
</dbReference>
<dbReference type="SUPFAM" id="SSF51306">
    <property type="entry name" value="LexA/Signal peptidase"/>
    <property type="match status" value="1"/>
</dbReference>
<keyword evidence="10" id="KW-1185">Reference proteome</keyword>
<dbReference type="PROSITE" id="PS00761">
    <property type="entry name" value="SPASE_I_3"/>
    <property type="match status" value="1"/>
</dbReference>
<evidence type="ECO:0000313" key="9">
    <source>
        <dbReference type="EMBL" id="GAA3287735.1"/>
    </source>
</evidence>
<evidence type="ECO:0000256" key="6">
    <source>
        <dbReference type="RuleBase" id="RU362042"/>
    </source>
</evidence>
<proteinExistence type="inferred from homology"/>
<evidence type="ECO:0000313" key="10">
    <source>
        <dbReference type="Proteomes" id="UP001501736"/>
    </source>
</evidence>
<dbReference type="InterPro" id="IPR000223">
    <property type="entry name" value="Pept_S26A_signal_pept_1"/>
</dbReference>
<dbReference type="PANTHER" id="PTHR43390">
    <property type="entry name" value="SIGNAL PEPTIDASE I"/>
    <property type="match status" value="1"/>
</dbReference>
<feature type="transmembrane region" description="Helical" evidence="6">
    <location>
        <begin position="47"/>
        <end position="68"/>
    </location>
</feature>
<keyword evidence="6" id="KW-1133">Transmembrane helix</keyword>
<evidence type="ECO:0000256" key="1">
    <source>
        <dbReference type="ARBA" id="ARBA00000677"/>
    </source>
</evidence>
<evidence type="ECO:0000259" key="8">
    <source>
        <dbReference type="Pfam" id="PF10502"/>
    </source>
</evidence>
<comment type="subcellular location">
    <subcellularLocation>
        <location evidence="2">Cell membrane</location>
        <topology evidence="2">Single-pass type II membrane protein</topology>
    </subcellularLocation>
    <subcellularLocation>
        <location evidence="6">Membrane</location>
        <topology evidence="6">Single-pass type II membrane protein</topology>
    </subcellularLocation>
</comment>
<dbReference type="NCBIfam" id="TIGR02227">
    <property type="entry name" value="sigpep_I_bact"/>
    <property type="match status" value="1"/>
</dbReference>
<sequence length="265" mass="28694">MSTQDPSTPEDGSGEDGETTPAHRTPAGAEGSTAGGRRRRLRDRSPVAAFFVEIGVILLIAVVISFVVKTFLLRAFYIPSESMEDTLQVDDRIVVNLLAPEVSEVQRGDVIVFEDTRAWSTGGAPAPETTPLQDALTFVGLMPDTSEHYVVKRVIGVGGDEVTCCDDQGRLTVNGEPLDEPYLYPGDEPSQMEFDITVPEDTVWVMGDHRRASADSRAHLEEPDRGAVPVEDIVGRSLARVWPMDRWGGGGTDRDPFADVPAAGD</sequence>
<dbReference type="PRINTS" id="PR00727">
    <property type="entry name" value="LEADERPTASE"/>
</dbReference>
<comment type="caution">
    <text evidence="9">The sequence shown here is derived from an EMBL/GenBank/DDBJ whole genome shotgun (WGS) entry which is preliminary data.</text>
</comment>
<dbReference type="Proteomes" id="UP001501736">
    <property type="component" value="Unassembled WGS sequence"/>
</dbReference>
<gene>
    <name evidence="9" type="ORF">GCM10020260_24770</name>
</gene>
<keyword evidence="6" id="KW-0645">Protease</keyword>
<feature type="region of interest" description="Disordered" evidence="7">
    <location>
        <begin position="244"/>
        <end position="265"/>
    </location>
</feature>
<dbReference type="InterPro" id="IPR036286">
    <property type="entry name" value="LexA/Signal_pep-like_sf"/>
</dbReference>
<organism evidence="9 10">
    <name type="scientific">Nesterenkonia halobia</name>
    <dbReference type="NCBI Taxonomy" id="37922"/>
    <lineage>
        <taxon>Bacteria</taxon>
        <taxon>Bacillati</taxon>
        <taxon>Actinomycetota</taxon>
        <taxon>Actinomycetes</taxon>
        <taxon>Micrococcales</taxon>
        <taxon>Micrococcaceae</taxon>
        <taxon>Nesterenkonia</taxon>
    </lineage>
</organism>
<evidence type="ECO:0000256" key="3">
    <source>
        <dbReference type="ARBA" id="ARBA00009370"/>
    </source>
</evidence>
<accession>A0ABP6REV6</accession>
<keyword evidence="6" id="KW-0812">Transmembrane</keyword>
<dbReference type="EMBL" id="BAAAYG010000014">
    <property type="protein sequence ID" value="GAA3287735.1"/>
    <property type="molecule type" value="Genomic_DNA"/>
</dbReference>
<comment type="catalytic activity">
    <reaction evidence="1 6">
        <text>Cleavage of hydrophobic, N-terminal signal or leader sequences from secreted and periplasmic proteins.</text>
        <dbReference type="EC" id="3.4.21.89"/>
    </reaction>
</comment>